<reference evidence="2 3" key="1">
    <citation type="submission" date="2023-09" db="EMBL/GenBank/DDBJ databases">
        <title>Pangenome analysis of Batrachochytrium dendrobatidis and related Chytrids.</title>
        <authorList>
            <person name="Yacoub M.N."/>
            <person name="Stajich J.E."/>
            <person name="James T.Y."/>
        </authorList>
    </citation>
    <scope>NUCLEOTIDE SEQUENCE [LARGE SCALE GENOMIC DNA]</scope>
    <source>
        <strain evidence="2 3">JEL0888</strain>
    </source>
</reference>
<proteinExistence type="predicted"/>
<feature type="compositionally biased region" description="Basic and acidic residues" evidence="1">
    <location>
        <begin position="499"/>
        <end position="513"/>
    </location>
</feature>
<name>A0ABR4N2P0_9FUNG</name>
<dbReference type="PANTHER" id="PTHR11188">
    <property type="entry name" value="ARRESTIN DOMAIN CONTAINING PROTEIN"/>
    <property type="match status" value="1"/>
</dbReference>
<evidence type="ECO:0000313" key="2">
    <source>
        <dbReference type="EMBL" id="KAL2913749.1"/>
    </source>
</evidence>
<dbReference type="InterPro" id="IPR050357">
    <property type="entry name" value="Arrestin_domain-protein"/>
</dbReference>
<dbReference type="Proteomes" id="UP001527925">
    <property type="component" value="Unassembled WGS sequence"/>
</dbReference>
<organism evidence="2 3">
    <name type="scientific">Polyrhizophydium stewartii</name>
    <dbReference type="NCBI Taxonomy" id="2732419"/>
    <lineage>
        <taxon>Eukaryota</taxon>
        <taxon>Fungi</taxon>
        <taxon>Fungi incertae sedis</taxon>
        <taxon>Chytridiomycota</taxon>
        <taxon>Chytridiomycota incertae sedis</taxon>
        <taxon>Chytridiomycetes</taxon>
        <taxon>Rhizophydiales</taxon>
        <taxon>Rhizophydiales incertae sedis</taxon>
        <taxon>Polyrhizophydium</taxon>
    </lineage>
</organism>
<keyword evidence="3" id="KW-1185">Reference proteome</keyword>
<accession>A0ABR4N2P0</accession>
<dbReference type="InterPro" id="IPR014752">
    <property type="entry name" value="Arrestin-like_C"/>
</dbReference>
<protein>
    <submittedName>
        <fullName evidence="2">Uncharacterized protein</fullName>
    </submittedName>
</protein>
<feature type="region of interest" description="Disordered" evidence="1">
    <location>
        <begin position="468"/>
        <end position="513"/>
    </location>
</feature>
<evidence type="ECO:0000313" key="3">
    <source>
        <dbReference type="Proteomes" id="UP001527925"/>
    </source>
</evidence>
<evidence type="ECO:0000256" key="1">
    <source>
        <dbReference type="SAM" id="MobiDB-lite"/>
    </source>
</evidence>
<comment type="caution">
    <text evidence="2">The sequence shown here is derived from an EMBL/GenBank/DDBJ whole genome shotgun (WGS) entry which is preliminary data.</text>
</comment>
<feature type="compositionally biased region" description="Pro residues" evidence="1">
    <location>
        <begin position="470"/>
        <end position="479"/>
    </location>
</feature>
<dbReference type="PANTHER" id="PTHR11188:SF17">
    <property type="entry name" value="FI21816P1"/>
    <property type="match status" value="1"/>
</dbReference>
<dbReference type="Gene3D" id="2.60.40.640">
    <property type="match status" value="1"/>
</dbReference>
<dbReference type="EMBL" id="JADGIZ020000042">
    <property type="protein sequence ID" value="KAL2913749.1"/>
    <property type="molecule type" value="Genomic_DNA"/>
</dbReference>
<gene>
    <name evidence="2" type="ORF">HK105_206765</name>
</gene>
<sequence length="513" mass="56352">MIDDLAIEPLAGEKSVLQGFLGVTERAALKGVVRFKTSKDIKVLALTLTLRGVLRTALSADDGHFVAHQDILAHSQLLIDPATALPDELDTKGKRSAVVVRKGEPAYEFDIDIPPEVADMLPGSFSHTLPAPKGGAAEAASKAAEAAAAEVKRIRTLERRNTKSKSPAEVKPSAALAGVLAPLYDGDETATPKWNGARVIYTLTASLAVLQTGLLSKPVRMYTVTEEVDFPRIDAMAVARSVHTNTGRLVQGVDDNLEFKFEVDRTLFSLQQPVRIDVHSLTPHEHQRSIVQVSVHIVQIEKLRAVRSKTADPEDLQARYKQRVVRTVLASDQLDRPSSGFKKFIANMRKRVEPWSGLVTLTIDSAHRKIKHDPKTKAIDAYQSFDSEFITVTHQIEVRVKLSGVEELVVYTVPVRLLDIDSETKDWVLKNADCLNGGDPAIGNGEDARSGYIFDEDDLPRLEPAIVQPPVMPAHPETPLPGEDDEDAARASSPVPEQVQDRKQMHDAIFKEE</sequence>